<dbReference type="Proteomes" id="UP000606274">
    <property type="component" value="Unassembled WGS sequence"/>
</dbReference>
<evidence type="ECO:0000256" key="1">
    <source>
        <dbReference type="SAM" id="MobiDB-lite"/>
    </source>
</evidence>
<keyword evidence="3" id="KW-1185">Reference proteome</keyword>
<sequence length="104" mass="11744">MHKQHSRVEISRHTWHRQESDESSESVHDYPEATHNLPRSNTFPCNTTPKQQGSTVHSSVSQYGGASGTRVQRTTRMPMGGWEEEPVAEEGSEDELPPHVHKVT</sequence>
<feature type="compositionally biased region" description="Basic and acidic residues" evidence="1">
    <location>
        <begin position="1"/>
        <end position="32"/>
    </location>
</feature>
<accession>A0A8T0BZH4</accession>
<reference evidence="2" key="1">
    <citation type="submission" date="2020-08" db="EMBL/GenBank/DDBJ databases">
        <title>Chromosome-level assembly of Southern catfish (Silurus meridionalis) provides insights into visual adaptation to the nocturnal and benthic lifestyles.</title>
        <authorList>
            <person name="Zhang Y."/>
            <person name="Wang D."/>
            <person name="Peng Z."/>
        </authorList>
    </citation>
    <scope>NUCLEOTIDE SEQUENCE</scope>
    <source>
        <strain evidence="2">SWU-2019-XX</strain>
        <tissue evidence="2">Muscle</tissue>
    </source>
</reference>
<dbReference type="AlphaFoldDB" id="A0A8T0BZH4"/>
<dbReference type="EMBL" id="JABFDY010000001">
    <property type="protein sequence ID" value="KAF7711100.1"/>
    <property type="molecule type" value="Genomic_DNA"/>
</dbReference>
<gene>
    <name evidence="2" type="ORF">HF521_000111</name>
</gene>
<comment type="caution">
    <text evidence="2">The sequence shown here is derived from an EMBL/GenBank/DDBJ whole genome shotgun (WGS) entry which is preliminary data.</text>
</comment>
<evidence type="ECO:0000313" key="3">
    <source>
        <dbReference type="Proteomes" id="UP000606274"/>
    </source>
</evidence>
<protein>
    <submittedName>
        <fullName evidence="2">Uncharacterized protein</fullName>
    </submittedName>
</protein>
<feature type="region of interest" description="Disordered" evidence="1">
    <location>
        <begin position="1"/>
        <end position="104"/>
    </location>
</feature>
<feature type="compositionally biased region" description="Polar residues" evidence="1">
    <location>
        <begin position="37"/>
        <end position="75"/>
    </location>
</feature>
<organism evidence="2 3">
    <name type="scientific">Silurus meridionalis</name>
    <name type="common">Southern catfish</name>
    <name type="synonym">Silurus soldatovi meridionalis</name>
    <dbReference type="NCBI Taxonomy" id="175797"/>
    <lineage>
        <taxon>Eukaryota</taxon>
        <taxon>Metazoa</taxon>
        <taxon>Chordata</taxon>
        <taxon>Craniata</taxon>
        <taxon>Vertebrata</taxon>
        <taxon>Euteleostomi</taxon>
        <taxon>Actinopterygii</taxon>
        <taxon>Neopterygii</taxon>
        <taxon>Teleostei</taxon>
        <taxon>Ostariophysi</taxon>
        <taxon>Siluriformes</taxon>
        <taxon>Siluridae</taxon>
        <taxon>Silurus</taxon>
    </lineage>
</organism>
<feature type="compositionally biased region" description="Acidic residues" evidence="1">
    <location>
        <begin position="82"/>
        <end position="95"/>
    </location>
</feature>
<evidence type="ECO:0000313" key="2">
    <source>
        <dbReference type="EMBL" id="KAF7711100.1"/>
    </source>
</evidence>
<proteinExistence type="predicted"/>
<name>A0A8T0BZH4_SILME</name>